<keyword evidence="2" id="KW-1185">Reference proteome</keyword>
<sequence>MIHKETAVLNLPDDGRVLITCKDGAISSVRVVQDNEHMASLKALLELARLAGYTVTKNDGAER</sequence>
<reference evidence="1 2" key="1">
    <citation type="submission" date="2021-12" db="EMBL/GenBank/DDBJ databases">
        <title>Complete genome sequence of Phytobacter diazotrophicus TA9734.</title>
        <authorList>
            <person name="Kubota H."/>
            <person name="Nakayama Y."/>
            <person name="Ariyoshi T."/>
        </authorList>
    </citation>
    <scope>NUCLEOTIDE SEQUENCE [LARGE SCALE GENOMIC DNA]</scope>
    <source>
        <strain evidence="1 2">TA9734</strain>
    </source>
</reference>
<dbReference type="Proteomes" id="UP001320460">
    <property type="component" value="Chromosome"/>
</dbReference>
<protein>
    <submittedName>
        <fullName evidence="1">Uncharacterized protein</fullName>
    </submittedName>
</protein>
<organism evidence="1 2">
    <name type="scientific">Phytobacter diazotrophicus</name>
    <dbReference type="NCBI Taxonomy" id="395631"/>
    <lineage>
        <taxon>Bacteria</taxon>
        <taxon>Pseudomonadati</taxon>
        <taxon>Pseudomonadota</taxon>
        <taxon>Gammaproteobacteria</taxon>
        <taxon>Enterobacterales</taxon>
        <taxon>Enterobacteriaceae</taxon>
        <taxon>Phytobacter</taxon>
    </lineage>
</organism>
<proteinExistence type="predicted"/>
<accession>A0ABN6LVG2</accession>
<dbReference type="EMBL" id="AP025334">
    <property type="protein sequence ID" value="BDD52009.1"/>
    <property type="molecule type" value="Genomic_DNA"/>
</dbReference>
<gene>
    <name evidence="1" type="ORF">PDTA9734_34960</name>
</gene>
<name>A0ABN6LVG2_9ENTR</name>
<evidence type="ECO:0000313" key="1">
    <source>
        <dbReference type="EMBL" id="BDD52009.1"/>
    </source>
</evidence>
<evidence type="ECO:0000313" key="2">
    <source>
        <dbReference type="Proteomes" id="UP001320460"/>
    </source>
</evidence>